<name>A0AAD2GVR2_9AGAR</name>
<feature type="domain" description="Myb/SANT-like" evidence="2">
    <location>
        <begin position="38"/>
        <end position="136"/>
    </location>
</feature>
<dbReference type="PANTHER" id="PTHR46929:SF3">
    <property type="entry name" value="MYB_SANT-LIKE DOMAIN-CONTAINING PROTEIN"/>
    <property type="match status" value="1"/>
</dbReference>
<feature type="region of interest" description="Disordered" evidence="1">
    <location>
        <begin position="1"/>
        <end position="33"/>
    </location>
</feature>
<gene>
    <name evidence="3" type="ORF">MYCIT1_LOCUS4173</name>
</gene>
<feature type="compositionally biased region" description="Basic residues" evidence="1">
    <location>
        <begin position="255"/>
        <end position="265"/>
    </location>
</feature>
<proteinExistence type="predicted"/>
<organism evidence="3 4">
    <name type="scientific">Mycena citricolor</name>
    <dbReference type="NCBI Taxonomy" id="2018698"/>
    <lineage>
        <taxon>Eukaryota</taxon>
        <taxon>Fungi</taxon>
        <taxon>Dikarya</taxon>
        <taxon>Basidiomycota</taxon>
        <taxon>Agaricomycotina</taxon>
        <taxon>Agaricomycetes</taxon>
        <taxon>Agaricomycetidae</taxon>
        <taxon>Agaricales</taxon>
        <taxon>Marasmiineae</taxon>
        <taxon>Mycenaceae</taxon>
        <taxon>Mycena</taxon>
    </lineage>
</organism>
<evidence type="ECO:0000256" key="1">
    <source>
        <dbReference type="SAM" id="MobiDB-lite"/>
    </source>
</evidence>
<evidence type="ECO:0000313" key="4">
    <source>
        <dbReference type="Proteomes" id="UP001295794"/>
    </source>
</evidence>
<dbReference type="InterPro" id="IPR024752">
    <property type="entry name" value="Myb/SANT-like_dom"/>
</dbReference>
<dbReference type="Pfam" id="PF12776">
    <property type="entry name" value="Myb_DNA-bind_3"/>
    <property type="match status" value="1"/>
</dbReference>
<keyword evidence="4" id="KW-1185">Reference proteome</keyword>
<accession>A0AAD2GVR2</accession>
<evidence type="ECO:0000259" key="2">
    <source>
        <dbReference type="Pfam" id="PF12776"/>
    </source>
</evidence>
<feature type="compositionally biased region" description="Basic and acidic residues" evidence="1">
    <location>
        <begin position="225"/>
        <end position="237"/>
    </location>
</feature>
<dbReference type="EMBL" id="CAVNYO010000048">
    <property type="protein sequence ID" value="CAK5264202.1"/>
    <property type="molecule type" value="Genomic_DNA"/>
</dbReference>
<sequence>MAPCAAKENQAPPTTSLATPVKPVKSESTTGGKKRAKWNAFTVNILLATLNAQRLAGNATDNAGWKEDVYTECEIALRGTEQVSGGVPKDAKMCHTKWTSEKADYIAVKTLWSKSGWGWNGTLGLIEVEDAVWEEYKKSAPPAMHKWRTTPYLHYNKMAVLVDGATATGEHSFVPGQTPPPAPTEVFKIDEEPITADNGDQGLAWQVPATPRASLSTSTLDLTEDEVKPTDTKSEVKSKKRFCAMSDSPEPSPSLKKHQGSHHRDRSGDGISEVVQALVQQVGPTSPQR</sequence>
<comment type="caution">
    <text evidence="3">The sequence shown here is derived from an EMBL/GenBank/DDBJ whole genome shotgun (WGS) entry which is preliminary data.</text>
</comment>
<dbReference type="Proteomes" id="UP001295794">
    <property type="component" value="Unassembled WGS sequence"/>
</dbReference>
<dbReference type="PANTHER" id="PTHR46929">
    <property type="entry name" value="EXPRESSED PROTEIN"/>
    <property type="match status" value="1"/>
</dbReference>
<protein>
    <recommendedName>
        <fullName evidence="2">Myb/SANT-like domain-containing protein</fullName>
    </recommendedName>
</protein>
<feature type="compositionally biased region" description="Polar residues" evidence="1">
    <location>
        <begin position="278"/>
        <end position="289"/>
    </location>
</feature>
<evidence type="ECO:0000313" key="3">
    <source>
        <dbReference type="EMBL" id="CAK5264202.1"/>
    </source>
</evidence>
<reference evidence="3" key="1">
    <citation type="submission" date="2023-11" db="EMBL/GenBank/DDBJ databases">
        <authorList>
            <person name="De Vega J J."/>
            <person name="De Vega J J."/>
        </authorList>
    </citation>
    <scope>NUCLEOTIDE SEQUENCE</scope>
</reference>
<dbReference type="AlphaFoldDB" id="A0AAD2GVR2"/>
<feature type="region of interest" description="Disordered" evidence="1">
    <location>
        <begin position="211"/>
        <end position="289"/>
    </location>
</feature>